<dbReference type="PANTHER" id="PTHR47165:SF4">
    <property type="entry name" value="OS03G0429900 PROTEIN"/>
    <property type="match status" value="1"/>
</dbReference>
<dbReference type="Gene3D" id="2.40.50.140">
    <property type="entry name" value="Nucleic acid-binding proteins"/>
    <property type="match status" value="1"/>
</dbReference>
<evidence type="ECO:0000313" key="1">
    <source>
        <dbReference type="EMBL" id="CAG7895891.1"/>
    </source>
</evidence>
<dbReference type="PANTHER" id="PTHR47165">
    <property type="entry name" value="OS03G0429900 PROTEIN"/>
    <property type="match status" value="1"/>
</dbReference>
<proteinExistence type="predicted"/>
<sequence>MCNKILKKYTNFGKDFQCILSQNVWDIKKYHADDNQISVGFLCYDHNGQLLEGRLNIDIQTNEHTKLVEGDTYVFSKFSVIHNSRHRKLTQLPYYILIDKKTIASRVTGIGPVFPVHTFSPQDYKNLLRLVTTLTYLPDVVGQIVLIQKISQHHPESNTDATIGLKLNRSIIVKLLLYDKQAAEFGILHNKKNRKFKVVVITSIIPKLCQGKLLLSSSPATNFYFNKSIDCIKQFRRRVRDFGKNM</sequence>
<protein>
    <recommendedName>
        <fullName evidence="3">DUF223 domain-containing protein</fullName>
    </recommendedName>
</protein>
<dbReference type="InterPro" id="IPR012340">
    <property type="entry name" value="NA-bd_OB-fold"/>
</dbReference>
<accession>A0A3P6AG42</accession>
<evidence type="ECO:0008006" key="3">
    <source>
        <dbReference type="Google" id="ProtNLM"/>
    </source>
</evidence>
<gene>
    <name evidence="2" type="ORF">BRAA02T08976Z</name>
    <name evidence="1" type="ORF">BRAPAZ1V2_A02P48430.2</name>
</gene>
<dbReference type="AlphaFoldDB" id="A0A3P6AG42"/>
<name>A0A3P6AG42_BRACM</name>
<evidence type="ECO:0000313" key="2">
    <source>
        <dbReference type="EMBL" id="VDC92736.1"/>
    </source>
</evidence>
<dbReference type="EMBL" id="LS974618">
    <property type="protein sequence ID" value="CAG7895891.1"/>
    <property type="molecule type" value="Genomic_DNA"/>
</dbReference>
<reference evidence="2" key="1">
    <citation type="submission" date="2018-11" db="EMBL/GenBank/DDBJ databases">
        <authorList>
            <consortium name="Genoscope - CEA"/>
            <person name="William W."/>
        </authorList>
    </citation>
    <scope>NUCLEOTIDE SEQUENCE</scope>
</reference>
<dbReference type="Proteomes" id="UP000694005">
    <property type="component" value="Chromosome A02"/>
</dbReference>
<organism evidence="2">
    <name type="scientific">Brassica campestris</name>
    <name type="common">Field mustard</name>
    <dbReference type="NCBI Taxonomy" id="3711"/>
    <lineage>
        <taxon>Eukaryota</taxon>
        <taxon>Viridiplantae</taxon>
        <taxon>Streptophyta</taxon>
        <taxon>Embryophyta</taxon>
        <taxon>Tracheophyta</taxon>
        <taxon>Spermatophyta</taxon>
        <taxon>Magnoliopsida</taxon>
        <taxon>eudicotyledons</taxon>
        <taxon>Gunneridae</taxon>
        <taxon>Pentapetalae</taxon>
        <taxon>rosids</taxon>
        <taxon>malvids</taxon>
        <taxon>Brassicales</taxon>
        <taxon>Brassicaceae</taxon>
        <taxon>Brassiceae</taxon>
        <taxon>Brassica</taxon>
    </lineage>
</organism>
<dbReference type="EMBL" id="LR031573">
    <property type="protein sequence ID" value="VDC92736.1"/>
    <property type="molecule type" value="Genomic_DNA"/>
</dbReference>
<dbReference type="Gramene" id="A02p48430.2_BraZ1">
    <property type="protein sequence ID" value="A02p48430.2_BraZ1.CDS"/>
    <property type="gene ID" value="A02g48430.2_BraZ1"/>
</dbReference>